<dbReference type="InterPro" id="IPR014362">
    <property type="entry name" value="Glu_DH"/>
</dbReference>
<name>D0LHW9_HALO1</name>
<comment type="similarity">
    <text evidence="1 3 7">Belongs to the Glu/Leu/Phe/Val dehydrogenases family.</text>
</comment>
<dbReference type="InterPro" id="IPR006095">
    <property type="entry name" value="Glu/Leu/Phe/Val/Trp_DH"/>
</dbReference>
<evidence type="ECO:0000256" key="7">
    <source>
        <dbReference type="RuleBase" id="RU004417"/>
    </source>
</evidence>
<dbReference type="Pfam" id="PF00208">
    <property type="entry name" value="ELFV_dehydrog"/>
    <property type="match status" value="1"/>
</dbReference>
<dbReference type="SUPFAM" id="SSF53223">
    <property type="entry name" value="Aminoacid dehydrogenase-like, N-terminal domain"/>
    <property type="match status" value="1"/>
</dbReference>
<keyword evidence="5" id="KW-0547">Nucleotide-binding</keyword>
<dbReference type="InterPro" id="IPR006096">
    <property type="entry name" value="Glu/Leu/Phe/Val/Trp_DH_C"/>
</dbReference>
<dbReference type="Pfam" id="PF02812">
    <property type="entry name" value="ELFV_dehydrog_N"/>
    <property type="match status" value="1"/>
</dbReference>
<evidence type="ECO:0000313" key="11">
    <source>
        <dbReference type="Proteomes" id="UP000001880"/>
    </source>
</evidence>
<dbReference type="InterPro" id="IPR036291">
    <property type="entry name" value="NAD(P)-bd_dom_sf"/>
</dbReference>
<evidence type="ECO:0000256" key="4">
    <source>
        <dbReference type="PIRSR" id="PIRSR000185-1"/>
    </source>
</evidence>
<feature type="binding site" evidence="5">
    <location>
        <position position="377"/>
    </location>
    <ligand>
        <name>substrate</name>
    </ligand>
</feature>
<dbReference type="STRING" id="502025.Hoch_2255"/>
<dbReference type="SUPFAM" id="SSF51735">
    <property type="entry name" value="NAD(P)-binding Rossmann-fold domains"/>
    <property type="match status" value="1"/>
</dbReference>
<protein>
    <recommendedName>
        <fullName evidence="3">Glutamate dehydrogenase</fullName>
    </recommendedName>
</protein>
<evidence type="ECO:0000256" key="3">
    <source>
        <dbReference type="PIRNR" id="PIRNR000185"/>
    </source>
</evidence>
<dbReference type="InterPro" id="IPR033922">
    <property type="entry name" value="NAD_bind_Glu_DH"/>
</dbReference>
<dbReference type="SMART" id="SM00839">
    <property type="entry name" value="ELFV_dehydrog"/>
    <property type="match status" value="1"/>
</dbReference>
<keyword evidence="5" id="KW-0520">NAD</keyword>
<feature type="binding site" evidence="5">
    <location>
        <position position="218"/>
    </location>
    <ligand>
        <name>NAD(+)</name>
        <dbReference type="ChEBI" id="CHEBI:57540"/>
    </ligand>
</feature>
<keyword evidence="11" id="KW-1185">Reference proteome</keyword>
<dbReference type="Gene3D" id="3.40.50.10860">
    <property type="entry name" value="Leucine Dehydrogenase, chain A, domain 1"/>
    <property type="match status" value="1"/>
</dbReference>
<dbReference type="PROSITE" id="PS00074">
    <property type="entry name" value="GLFV_DEHYDROGENASE"/>
    <property type="match status" value="1"/>
</dbReference>
<evidence type="ECO:0000256" key="1">
    <source>
        <dbReference type="ARBA" id="ARBA00006382"/>
    </source>
</evidence>
<dbReference type="Proteomes" id="UP000001880">
    <property type="component" value="Chromosome"/>
</dbReference>
<proteinExistence type="inferred from homology"/>
<evidence type="ECO:0000256" key="5">
    <source>
        <dbReference type="PIRSR" id="PIRSR000185-2"/>
    </source>
</evidence>
<dbReference type="RefSeq" id="WP_012827406.1">
    <property type="nucleotide sequence ID" value="NC_013440.1"/>
</dbReference>
<reference evidence="10 11" key="1">
    <citation type="journal article" date="2010" name="Stand. Genomic Sci.">
        <title>Complete genome sequence of Haliangium ochraceum type strain (SMP-2).</title>
        <authorList>
            <consortium name="US DOE Joint Genome Institute (JGI-PGF)"/>
            <person name="Ivanova N."/>
            <person name="Daum C."/>
            <person name="Lang E."/>
            <person name="Abt B."/>
            <person name="Kopitz M."/>
            <person name="Saunders E."/>
            <person name="Lapidus A."/>
            <person name="Lucas S."/>
            <person name="Glavina Del Rio T."/>
            <person name="Nolan M."/>
            <person name="Tice H."/>
            <person name="Copeland A."/>
            <person name="Cheng J.F."/>
            <person name="Chen F."/>
            <person name="Bruce D."/>
            <person name="Goodwin L."/>
            <person name="Pitluck S."/>
            <person name="Mavromatis K."/>
            <person name="Pati A."/>
            <person name="Mikhailova N."/>
            <person name="Chen A."/>
            <person name="Palaniappan K."/>
            <person name="Land M."/>
            <person name="Hauser L."/>
            <person name="Chang Y.J."/>
            <person name="Jeffries C.D."/>
            <person name="Detter J.C."/>
            <person name="Brettin T."/>
            <person name="Rohde M."/>
            <person name="Goker M."/>
            <person name="Bristow J."/>
            <person name="Markowitz V."/>
            <person name="Eisen J.A."/>
            <person name="Hugenholtz P."/>
            <person name="Kyrpides N.C."/>
            <person name="Klenk H.P."/>
        </authorList>
    </citation>
    <scope>NUCLEOTIDE SEQUENCE [LARGE SCALE GENOMIC DNA]</scope>
    <source>
        <strain evidence="11">DSM 14365 / CIP 107738 / JCM 11303 / AJ 13395 / SMP-2</strain>
    </source>
</reference>
<feature type="binding site" evidence="5">
    <location>
        <position position="249"/>
    </location>
    <ligand>
        <name>NAD(+)</name>
        <dbReference type="ChEBI" id="CHEBI:57540"/>
    </ligand>
</feature>
<dbReference type="GO" id="GO:0006538">
    <property type="term" value="P:L-glutamate catabolic process"/>
    <property type="evidence" value="ECO:0007669"/>
    <property type="project" value="TreeGrafter"/>
</dbReference>
<evidence type="ECO:0000256" key="6">
    <source>
        <dbReference type="PIRSR" id="PIRSR000185-3"/>
    </source>
</evidence>
<accession>D0LHW9</accession>
<dbReference type="HOGENOM" id="CLU_025763_1_2_7"/>
<dbReference type="GO" id="GO:0000166">
    <property type="term" value="F:nucleotide binding"/>
    <property type="evidence" value="ECO:0007669"/>
    <property type="project" value="UniProtKB-KW"/>
</dbReference>
<feature type="site" description="Important for catalysis" evidence="6">
    <location>
        <position position="170"/>
    </location>
</feature>
<gene>
    <name evidence="10" type="ordered locus">Hoch_2255</name>
</gene>
<dbReference type="CDD" id="cd01076">
    <property type="entry name" value="NAD_bind_1_Glu_DH"/>
    <property type="match status" value="1"/>
</dbReference>
<evidence type="ECO:0000256" key="2">
    <source>
        <dbReference type="ARBA" id="ARBA00023002"/>
    </source>
</evidence>
<evidence type="ECO:0000259" key="9">
    <source>
        <dbReference type="SMART" id="SM00839"/>
    </source>
</evidence>
<sequence>MSSETKVSKSAKKSDAAPSQQTRALKERGNLFEIASAQIEAAARAADIDPEVWQILAQPKNELIINFPVRMDDNRYRIFKGYRVQHNNLLGPFKGGMRYHHEANLDEMKALASWMTYKSALHDIPFGGAKGGVKVNPHELSRRELERVTRRFTHALGNNIGPEWDIPAPDVGTNEQTMVWMMDTYMNVVGSMEKNSVRRIVTGKSISAGGSYGRREATGQGVVHCITEWAQEHSRSLDGIHFMVQGFGNVGSFAAKLLSKMGAVLIGTGDAGGYIANPEGINPHKLIEHVQATGSVAGYRAASGVSREEFFGLEAEIFIPAALELEVGADEARLLKCELMVEGANGPTYPEGEAVLLEKGVTLIPDILANSGGVVVSYYEWLQNKRSERWERSEVEERLARRMQRTFAQVRQYSARRGISLRAACYGLALERLQTAYHERGIFP</sequence>
<evidence type="ECO:0000256" key="8">
    <source>
        <dbReference type="SAM" id="MobiDB-lite"/>
    </source>
</evidence>
<dbReference type="KEGG" id="hoh:Hoch_2255"/>
<feature type="region of interest" description="Disordered" evidence="8">
    <location>
        <begin position="1"/>
        <end position="23"/>
    </location>
</feature>
<dbReference type="InterPro" id="IPR006097">
    <property type="entry name" value="Glu/Leu/Phe/Val/Trp_DH_dimer"/>
</dbReference>
<organism evidence="10 11">
    <name type="scientific">Haliangium ochraceum (strain DSM 14365 / JCM 11303 / SMP-2)</name>
    <dbReference type="NCBI Taxonomy" id="502025"/>
    <lineage>
        <taxon>Bacteria</taxon>
        <taxon>Pseudomonadati</taxon>
        <taxon>Myxococcota</taxon>
        <taxon>Polyangia</taxon>
        <taxon>Haliangiales</taxon>
        <taxon>Kofleriaceae</taxon>
        <taxon>Haliangium</taxon>
    </lineage>
</organism>
<dbReference type="PANTHER" id="PTHR11606">
    <property type="entry name" value="GLUTAMATE DEHYDROGENASE"/>
    <property type="match status" value="1"/>
</dbReference>
<dbReference type="eggNOG" id="COG0334">
    <property type="taxonomic scope" value="Bacteria"/>
</dbReference>
<dbReference type="EMBL" id="CP001804">
    <property type="protein sequence ID" value="ACY14798.1"/>
    <property type="molecule type" value="Genomic_DNA"/>
</dbReference>
<evidence type="ECO:0000313" key="10">
    <source>
        <dbReference type="EMBL" id="ACY14798.1"/>
    </source>
</evidence>
<dbReference type="InterPro" id="IPR046346">
    <property type="entry name" value="Aminoacid_DH-like_N_sf"/>
</dbReference>
<feature type="domain" description="Glutamate/phenylalanine/leucine/valine/L-tryptophan dehydrogenase C-terminal" evidence="9">
    <location>
        <begin position="211"/>
        <end position="441"/>
    </location>
</feature>
<dbReference type="AlphaFoldDB" id="D0LHW9"/>
<feature type="binding site" evidence="5">
    <location>
        <position position="118"/>
    </location>
    <ligand>
        <name>substrate</name>
    </ligand>
</feature>
<dbReference type="GO" id="GO:0004352">
    <property type="term" value="F:glutamate dehydrogenase (NAD+) activity"/>
    <property type="evidence" value="ECO:0007669"/>
    <property type="project" value="TreeGrafter"/>
</dbReference>
<feature type="active site" description="Proton donor" evidence="4">
    <location>
        <position position="130"/>
    </location>
</feature>
<dbReference type="PIRSF" id="PIRSF000185">
    <property type="entry name" value="Glu_DH"/>
    <property type="match status" value="1"/>
</dbReference>
<dbReference type="InterPro" id="IPR033524">
    <property type="entry name" value="Glu/Leu/Phe/Val_DH_AS"/>
</dbReference>
<dbReference type="PRINTS" id="PR00082">
    <property type="entry name" value="GLFDHDRGNASE"/>
</dbReference>
<dbReference type="PANTHER" id="PTHR11606:SF13">
    <property type="entry name" value="GLUTAMATE DEHYDROGENASE 1, MITOCHONDRIAL"/>
    <property type="match status" value="1"/>
</dbReference>
<feature type="binding site" evidence="5">
    <location>
        <position position="94"/>
    </location>
    <ligand>
        <name>substrate</name>
    </ligand>
</feature>
<dbReference type="Gene3D" id="3.40.50.720">
    <property type="entry name" value="NAD(P)-binding Rossmann-like Domain"/>
    <property type="match status" value="1"/>
</dbReference>
<keyword evidence="2 3" id="KW-0560">Oxidoreductase</keyword>